<proteinExistence type="predicted"/>
<sequence>MGSYLTPYTGFPRMSGTHRCAALHVGGGSSADDAAGTLKPEKAGLLGPTPDPAPHSTTSQGSSANNAALAVRKSLSSSKGVICCVRGSHDLVPEPEEQDDSQSTSRTPAIRVVHGFVLIGNVSTIVDPSTNPACKSNGGKLFLGWSACCFEGELNNTGSSPETTFRDYVLIVSLRRISAALPYAAAAFPAVTGTMFPDWYLRTSGFEVQEYCPL</sequence>
<protein>
    <submittedName>
        <fullName evidence="1">Uncharacterized protein</fullName>
    </submittedName>
</protein>
<dbReference type="EMBL" id="CM023481">
    <property type="protein sequence ID" value="KAH6945650.1"/>
    <property type="molecule type" value="Genomic_DNA"/>
</dbReference>
<comment type="caution">
    <text evidence="1">The sequence shown here is derived from an EMBL/GenBank/DDBJ whole genome shotgun (WGS) entry which is preliminary data.</text>
</comment>
<dbReference type="Proteomes" id="UP000821845">
    <property type="component" value="Chromosome 1"/>
</dbReference>
<accession>A0ACB7TF52</accession>
<keyword evidence="2" id="KW-1185">Reference proteome</keyword>
<gene>
    <name evidence="1" type="ORF">HPB50_009523</name>
</gene>
<name>A0ACB7TF52_HYAAI</name>
<evidence type="ECO:0000313" key="2">
    <source>
        <dbReference type="Proteomes" id="UP000821845"/>
    </source>
</evidence>
<reference evidence="1" key="1">
    <citation type="submission" date="2020-05" db="EMBL/GenBank/DDBJ databases">
        <title>Large-scale comparative analyses of tick genomes elucidate their genetic diversity and vector capacities.</title>
        <authorList>
            <person name="Jia N."/>
            <person name="Wang J."/>
            <person name="Shi W."/>
            <person name="Du L."/>
            <person name="Sun Y."/>
            <person name="Zhan W."/>
            <person name="Jiang J."/>
            <person name="Wang Q."/>
            <person name="Zhang B."/>
            <person name="Ji P."/>
            <person name="Sakyi L.B."/>
            <person name="Cui X."/>
            <person name="Yuan T."/>
            <person name="Jiang B."/>
            <person name="Yang W."/>
            <person name="Lam T.T.-Y."/>
            <person name="Chang Q."/>
            <person name="Ding S."/>
            <person name="Wang X."/>
            <person name="Zhu J."/>
            <person name="Ruan X."/>
            <person name="Zhao L."/>
            <person name="Wei J."/>
            <person name="Que T."/>
            <person name="Du C."/>
            <person name="Cheng J."/>
            <person name="Dai P."/>
            <person name="Han X."/>
            <person name="Huang E."/>
            <person name="Gao Y."/>
            <person name="Liu J."/>
            <person name="Shao H."/>
            <person name="Ye R."/>
            <person name="Li L."/>
            <person name="Wei W."/>
            <person name="Wang X."/>
            <person name="Wang C."/>
            <person name="Yang T."/>
            <person name="Huo Q."/>
            <person name="Li W."/>
            <person name="Guo W."/>
            <person name="Chen H."/>
            <person name="Zhou L."/>
            <person name="Ni X."/>
            <person name="Tian J."/>
            <person name="Zhou Y."/>
            <person name="Sheng Y."/>
            <person name="Liu T."/>
            <person name="Pan Y."/>
            <person name="Xia L."/>
            <person name="Li J."/>
            <person name="Zhao F."/>
            <person name="Cao W."/>
        </authorList>
    </citation>
    <scope>NUCLEOTIDE SEQUENCE</scope>
    <source>
        <strain evidence="1">Hyas-2018</strain>
    </source>
</reference>
<evidence type="ECO:0000313" key="1">
    <source>
        <dbReference type="EMBL" id="KAH6945650.1"/>
    </source>
</evidence>
<organism evidence="1 2">
    <name type="scientific">Hyalomma asiaticum</name>
    <name type="common">Tick</name>
    <dbReference type="NCBI Taxonomy" id="266040"/>
    <lineage>
        <taxon>Eukaryota</taxon>
        <taxon>Metazoa</taxon>
        <taxon>Ecdysozoa</taxon>
        <taxon>Arthropoda</taxon>
        <taxon>Chelicerata</taxon>
        <taxon>Arachnida</taxon>
        <taxon>Acari</taxon>
        <taxon>Parasitiformes</taxon>
        <taxon>Ixodida</taxon>
        <taxon>Ixodoidea</taxon>
        <taxon>Ixodidae</taxon>
        <taxon>Hyalomminae</taxon>
        <taxon>Hyalomma</taxon>
    </lineage>
</organism>